<evidence type="ECO:0000256" key="8">
    <source>
        <dbReference type="ARBA" id="ARBA00022989"/>
    </source>
</evidence>
<dbReference type="SUPFAM" id="SSF47384">
    <property type="entry name" value="Homodimeric domain of signal transducing histidine kinase"/>
    <property type="match status" value="1"/>
</dbReference>
<dbReference type="SUPFAM" id="SSF55874">
    <property type="entry name" value="ATPase domain of HSP90 chaperone/DNA topoisomerase II/histidine kinase"/>
    <property type="match status" value="1"/>
</dbReference>
<sequence length="463" mass="50195">MSRSLQARLSLALTATILLVAVGAGCFGFISAYRDSIRMQDDMLRQVGALIARMGGTLPEAGAVGRYPGGDHESRIAVQWLASPGETTAQAEHGQRPLPLPADLHDGLQTVFMHHENFRVYVQALESGRRIALSQETDVRDRIAYRNAWRALIPVLILVPVLLLALQRIIGKLFAPLQSLRRDIDQRRDDQLEPIATTALPTEILPFVEAINRLLARVQGAMRSQRRFVADAAHELRTPLAALSLQAERLQQSEMSDTARERLQRLGSGIERSKALVAQMLALARAQGGESGESANASQCRRFVLREAVRPVLEDLLPLAQQKDIDLGVDGSLEVEVCSNPLELGLLLNNLIDNAVRYTPPGGRVSIAVAGEAATQADQVRLEISDTGPGIAAEQRERVFEPFYRIDPAGAPGSGLGLSIVQSLAARLDIGLRLEHADASTGQGLRVILDIPAGEDSACRTIS</sequence>
<organism evidence="14 15">
    <name type="scientific">Herbaspirillum frisingense GSF30</name>
    <dbReference type="NCBI Taxonomy" id="864073"/>
    <lineage>
        <taxon>Bacteria</taxon>
        <taxon>Pseudomonadati</taxon>
        <taxon>Pseudomonadota</taxon>
        <taxon>Betaproteobacteria</taxon>
        <taxon>Burkholderiales</taxon>
        <taxon>Oxalobacteraceae</taxon>
        <taxon>Herbaspirillum</taxon>
    </lineage>
</organism>
<dbReference type="CDD" id="cd00075">
    <property type="entry name" value="HATPase"/>
    <property type="match status" value="1"/>
</dbReference>
<dbReference type="GO" id="GO:0000155">
    <property type="term" value="F:phosphorelay sensor kinase activity"/>
    <property type="evidence" value="ECO:0007669"/>
    <property type="project" value="InterPro"/>
</dbReference>
<reference evidence="14 15" key="1">
    <citation type="journal article" date="2013" name="Front. Microbiol.">
        <title>The genome of the endophytic bacterium H. frisingense GSF30(T) identifies diverse strategies in the Herbaspirillum genus to interact with plants.</title>
        <authorList>
            <person name="Straub D."/>
            <person name="Rothballer M."/>
            <person name="Hartmann A."/>
            <person name="Ludewig U."/>
        </authorList>
    </citation>
    <scope>NUCLEOTIDE SEQUENCE [LARGE SCALE GENOMIC DNA]</scope>
    <source>
        <strain evidence="14 15">GSF30</strain>
    </source>
</reference>
<evidence type="ECO:0000256" key="9">
    <source>
        <dbReference type="ARBA" id="ARBA00023012"/>
    </source>
</evidence>
<dbReference type="SMART" id="SM00387">
    <property type="entry name" value="HATPase_c"/>
    <property type="match status" value="1"/>
</dbReference>
<dbReference type="AlphaFoldDB" id="A0AAI9N529"/>
<evidence type="ECO:0000313" key="15">
    <source>
        <dbReference type="Proteomes" id="UP000006772"/>
    </source>
</evidence>
<gene>
    <name evidence="14" type="ORF">HFRIS_005343</name>
</gene>
<evidence type="ECO:0000256" key="7">
    <source>
        <dbReference type="ARBA" id="ARBA00022777"/>
    </source>
</evidence>
<comment type="caution">
    <text evidence="14">The sequence shown here is derived from an EMBL/GenBank/DDBJ whole genome shotgun (WGS) entry which is preliminary data.</text>
</comment>
<keyword evidence="4" id="KW-0597">Phosphoprotein</keyword>
<dbReference type="InterPro" id="IPR003660">
    <property type="entry name" value="HAMP_dom"/>
</dbReference>
<dbReference type="InterPro" id="IPR004358">
    <property type="entry name" value="Sig_transdc_His_kin-like_C"/>
</dbReference>
<keyword evidence="5" id="KW-0808">Transferase</keyword>
<dbReference type="GO" id="GO:0005886">
    <property type="term" value="C:plasma membrane"/>
    <property type="evidence" value="ECO:0007669"/>
    <property type="project" value="TreeGrafter"/>
</dbReference>
<protein>
    <recommendedName>
        <fullName evidence="3">histidine kinase</fullName>
        <ecNumber evidence="3">2.7.13.3</ecNumber>
    </recommendedName>
</protein>
<dbReference type="InterPro" id="IPR036890">
    <property type="entry name" value="HATPase_C_sf"/>
</dbReference>
<dbReference type="SMART" id="SM00388">
    <property type="entry name" value="HisKA"/>
    <property type="match status" value="1"/>
</dbReference>
<dbReference type="InterPro" id="IPR003594">
    <property type="entry name" value="HATPase_dom"/>
</dbReference>
<keyword evidence="9" id="KW-0902">Two-component regulatory system</keyword>
<keyword evidence="8 11" id="KW-1133">Transmembrane helix</keyword>
<evidence type="ECO:0000256" key="10">
    <source>
        <dbReference type="ARBA" id="ARBA00023136"/>
    </source>
</evidence>
<dbReference type="Pfam" id="PF00512">
    <property type="entry name" value="HisKA"/>
    <property type="match status" value="1"/>
</dbReference>
<dbReference type="PROSITE" id="PS50885">
    <property type="entry name" value="HAMP"/>
    <property type="match status" value="1"/>
</dbReference>
<feature type="transmembrane region" description="Helical" evidence="11">
    <location>
        <begin position="12"/>
        <end position="33"/>
    </location>
</feature>
<evidence type="ECO:0000313" key="14">
    <source>
        <dbReference type="EMBL" id="EOA05857.1"/>
    </source>
</evidence>
<comment type="subcellular location">
    <subcellularLocation>
        <location evidence="2">Membrane</location>
        <topology evidence="2">Multi-pass membrane protein</topology>
    </subcellularLocation>
</comment>
<evidence type="ECO:0000256" key="1">
    <source>
        <dbReference type="ARBA" id="ARBA00000085"/>
    </source>
</evidence>
<keyword evidence="10 11" id="KW-0472">Membrane</keyword>
<comment type="catalytic activity">
    <reaction evidence="1">
        <text>ATP + protein L-histidine = ADP + protein N-phospho-L-histidine.</text>
        <dbReference type="EC" id="2.7.13.3"/>
    </reaction>
</comment>
<accession>A0AAI9N529</accession>
<dbReference type="PRINTS" id="PR00344">
    <property type="entry name" value="BCTRLSENSOR"/>
</dbReference>
<evidence type="ECO:0000256" key="2">
    <source>
        <dbReference type="ARBA" id="ARBA00004141"/>
    </source>
</evidence>
<dbReference type="PANTHER" id="PTHR45436">
    <property type="entry name" value="SENSOR HISTIDINE KINASE YKOH"/>
    <property type="match status" value="1"/>
</dbReference>
<dbReference type="Pfam" id="PF02518">
    <property type="entry name" value="HATPase_c"/>
    <property type="match status" value="1"/>
</dbReference>
<feature type="transmembrane region" description="Helical" evidence="11">
    <location>
        <begin position="151"/>
        <end position="170"/>
    </location>
</feature>
<dbReference type="PANTHER" id="PTHR45436:SF15">
    <property type="entry name" value="SENSOR HISTIDINE KINASE CUSS"/>
    <property type="match status" value="1"/>
</dbReference>
<feature type="domain" description="Histidine kinase" evidence="12">
    <location>
        <begin position="231"/>
        <end position="455"/>
    </location>
</feature>
<dbReference type="Proteomes" id="UP000006772">
    <property type="component" value="Unassembled WGS sequence"/>
</dbReference>
<evidence type="ECO:0000256" key="6">
    <source>
        <dbReference type="ARBA" id="ARBA00022692"/>
    </source>
</evidence>
<dbReference type="InterPro" id="IPR050428">
    <property type="entry name" value="TCS_sensor_his_kinase"/>
</dbReference>
<keyword evidence="7 14" id="KW-0418">Kinase</keyword>
<feature type="domain" description="HAMP" evidence="13">
    <location>
        <begin position="171"/>
        <end position="223"/>
    </location>
</feature>
<keyword evidence="6 11" id="KW-0812">Transmembrane</keyword>
<dbReference type="PROSITE" id="PS51257">
    <property type="entry name" value="PROKAR_LIPOPROTEIN"/>
    <property type="match status" value="1"/>
</dbReference>
<dbReference type="EMBL" id="AEEC02000005">
    <property type="protein sequence ID" value="EOA05857.1"/>
    <property type="molecule type" value="Genomic_DNA"/>
</dbReference>
<evidence type="ECO:0000256" key="3">
    <source>
        <dbReference type="ARBA" id="ARBA00012438"/>
    </source>
</evidence>
<evidence type="ECO:0000259" key="13">
    <source>
        <dbReference type="PROSITE" id="PS50885"/>
    </source>
</evidence>
<dbReference type="Gene3D" id="3.30.565.10">
    <property type="entry name" value="Histidine kinase-like ATPase, C-terminal domain"/>
    <property type="match status" value="1"/>
</dbReference>
<dbReference type="RefSeq" id="WP_006462226.1">
    <property type="nucleotide sequence ID" value="NZ_AEEC02000005.1"/>
</dbReference>
<dbReference type="CDD" id="cd00082">
    <property type="entry name" value="HisKA"/>
    <property type="match status" value="1"/>
</dbReference>
<proteinExistence type="predicted"/>
<evidence type="ECO:0000259" key="12">
    <source>
        <dbReference type="PROSITE" id="PS50109"/>
    </source>
</evidence>
<dbReference type="EC" id="2.7.13.3" evidence="3"/>
<evidence type="ECO:0000256" key="11">
    <source>
        <dbReference type="SAM" id="Phobius"/>
    </source>
</evidence>
<dbReference type="Gene3D" id="1.10.287.130">
    <property type="match status" value="1"/>
</dbReference>
<dbReference type="InterPro" id="IPR036097">
    <property type="entry name" value="HisK_dim/P_sf"/>
</dbReference>
<dbReference type="PROSITE" id="PS50109">
    <property type="entry name" value="HIS_KIN"/>
    <property type="match status" value="1"/>
</dbReference>
<name>A0AAI9N529_9BURK</name>
<evidence type="ECO:0000256" key="5">
    <source>
        <dbReference type="ARBA" id="ARBA00022679"/>
    </source>
</evidence>
<dbReference type="InterPro" id="IPR005467">
    <property type="entry name" value="His_kinase_dom"/>
</dbReference>
<dbReference type="InterPro" id="IPR003661">
    <property type="entry name" value="HisK_dim/P_dom"/>
</dbReference>
<evidence type="ECO:0000256" key="4">
    <source>
        <dbReference type="ARBA" id="ARBA00022553"/>
    </source>
</evidence>